<keyword evidence="1" id="KW-0472">Membrane</keyword>
<dbReference type="OrthoDB" id="5505971at2"/>
<organism evidence="2 3">
    <name type="scientific">Marivirga sericea</name>
    <dbReference type="NCBI Taxonomy" id="1028"/>
    <lineage>
        <taxon>Bacteria</taxon>
        <taxon>Pseudomonadati</taxon>
        <taxon>Bacteroidota</taxon>
        <taxon>Cytophagia</taxon>
        <taxon>Cytophagales</taxon>
        <taxon>Marivirgaceae</taxon>
        <taxon>Marivirga</taxon>
    </lineage>
</organism>
<keyword evidence="1" id="KW-0812">Transmembrane</keyword>
<name>A0A1X7I1K6_9BACT</name>
<keyword evidence="1" id="KW-1133">Transmembrane helix</keyword>
<dbReference type="RefSeq" id="WP_085515091.1">
    <property type="nucleotide sequence ID" value="NZ_FXAW01000001.1"/>
</dbReference>
<evidence type="ECO:0000256" key="1">
    <source>
        <dbReference type="SAM" id="Phobius"/>
    </source>
</evidence>
<gene>
    <name evidence="2" type="ORF">SAMN05661096_00061</name>
</gene>
<keyword evidence="3" id="KW-1185">Reference proteome</keyword>
<evidence type="ECO:0000313" key="3">
    <source>
        <dbReference type="Proteomes" id="UP000193804"/>
    </source>
</evidence>
<dbReference type="EMBL" id="FXAW01000001">
    <property type="protein sequence ID" value="SMG07662.1"/>
    <property type="molecule type" value="Genomic_DNA"/>
</dbReference>
<sequence>MQDIIKRVEKIGARYSNFKFIVFLVLFLISTNLFAQYYSKQSNIHISAFPGFSNHSVDEISNHYKLSLNLTSGITGSVSGIELGLISNYNYEKFQGIQLAGLVNISGINNRINPKEKLEETFKGFQFAAISNKTFGNGAGVQISTFNTAVSGFNGLQIAFLTNKARNIAGSQIAGLINSSTLGMVGFQIAPLLNYSDGQTNGLQLGLFNYARTAGFGHELSSLFSDTWQIGLINFSKVNNGNQIGLINISGNNEGVPLGIINVDASRGHLSYRATDLYLLNIAAAAGSRFFSNLLQFGYNCSINGLPVWGIAYGLEKEWSNPENSKFLSMSASLWQQKVKDLKLLKGPKILRSELIYGFKITKRRELELGVAINYQLTKVENQEPSLLTIGNFFPGLIVGIQ</sequence>
<dbReference type="Proteomes" id="UP000193804">
    <property type="component" value="Unassembled WGS sequence"/>
</dbReference>
<reference evidence="3" key="1">
    <citation type="submission" date="2017-04" db="EMBL/GenBank/DDBJ databases">
        <authorList>
            <person name="Varghese N."/>
            <person name="Submissions S."/>
        </authorList>
    </citation>
    <scope>NUCLEOTIDE SEQUENCE [LARGE SCALE GENOMIC DNA]</scope>
    <source>
        <strain evidence="3">DSM 4125</strain>
    </source>
</reference>
<accession>A0A1X7I1K6</accession>
<protein>
    <submittedName>
        <fullName evidence="2">Uncharacterized protein</fullName>
    </submittedName>
</protein>
<feature type="transmembrane region" description="Helical" evidence="1">
    <location>
        <begin position="20"/>
        <end position="38"/>
    </location>
</feature>
<proteinExistence type="predicted"/>
<dbReference type="STRING" id="1028.SAMN05661096_00061"/>
<dbReference type="AlphaFoldDB" id="A0A1X7I1K6"/>
<evidence type="ECO:0000313" key="2">
    <source>
        <dbReference type="EMBL" id="SMG07662.1"/>
    </source>
</evidence>